<evidence type="ECO:0000256" key="4">
    <source>
        <dbReference type="SAM" id="MobiDB-lite"/>
    </source>
</evidence>
<organism evidence="6 7">
    <name type="scientific">Saponaria officinalis</name>
    <name type="common">Common soapwort</name>
    <name type="synonym">Lychnis saponaria</name>
    <dbReference type="NCBI Taxonomy" id="3572"/>
    <lineage>
        <taxon>Eukaryota</taxon>
        <taxon>Viridiplantae</taxon>
        <taxon>Streptophyta</taxon>
        <taxon>Embryophyta</taxon>
        <taxon>Tracheophyta</taxon>
        <taxon>Spermatophyta</taxon>
        <taxon>Magnoliopsida</taxon>
        <taxon>eudicotyledons</taxon>
        <taxon>Gunneridae</taxon>
        <taxon>Pentapetalae</taxon>
        <taxon>Caryophyllales</taxon>
        <taxon>Caryophyllaceae</taxon>
        <taxon>Caryophylleae</taxon>
        <taxon>Saponaria</taxon>
    </lineage>
</organism>
<dbReference type="GO" id="GO:0005509">
    <property type="term" value="F:calcium ion binding"/>
    <property type="evidence" value="ECO:0007669"/>
    <property type="project" value="InterPro"/>
</dbReference>
<dbReference type="AlphaFoldDB" id="A0AAW1NJ47"/>
<dbReference type="CDD" id="cd00051">
    <property type="entry name" value="EFh"/>
    <property type="match status" value="2"/>
</dbReference>
<dbReference type="InterPro" id="IPR011992">
    <property type="entry name" value="EF-hand-dom_pair"/>
</dbReference>
<dbReference type="SUPFAM" id="SSF47473">
    <property type="entry name" value="EF-hand"/>
    <property type="match status" value="1"/>
</dbReference>
<feature type="domain" description="EF-hand" evidence="5">
    <location>
        <begin position="27"/>
        <end position="62"/>
    </location>
</feature>
<dbReference type="InterPro" id="IPR018247">
    <property type="entry name" value="EF_Hand_1_Ca_BS"/>
</dbReference>
<comment type="caution">
    <text evidence="6">The sequence shown here is derived from an EMBL/GenBank/DDBJ whole genome shotgun (WGS) entry which is preliminary data.</text>
</comment>
<reference evidence="6" key="1">
    <citation type="submission" date="2024-03" db="EMBL/GenBank/DDBJ databases">
        <title>WGS assembly of Saponaria officinalis var. Norfolk2.</title>
        <authorList>
            <person name="Jenkins J."/>
            <person name="Shu S."/>
            <person name="Grimwood J."/>
            <person name="Barry K."/>
            <person name="Goodstein D."/>
            <person name="Schmutz J."/>
            <person name="Leebens-Mack J."/>
            <person name="Osbourn A."/>
        </authorList>
    </citation>
    <scope>NUCLEOTIDE SEQUENCE [LARGE SCALE GENOMIC DNA]</scope>
    <source>
        <strain evidence="6">JIC</strain>
    </source>
</reference>
<dbReference type="InterPro" id="IPR039647">
    <property type="entry name" value="EF_hand_pair_protein_CML-like"/>
</dbReference>
<dbReference type="FunFam" id="1.10.238.10:FF:000001">
    <property type="entry name" value="Calmodulin 1"/>
    <property type="match status" value="1"/>
</dbReference>
<evidence type="ECO:0000256" key="3">
    <source>
        <dbReference type="ARBA" id="ARBA00022837"/>
    </source>
</evidence>
<dbReference type="Gene3D" id="1.10.238.10">
    <property type="entry name" value="EF-hand"/>
    <property type="match status" value="2"/>
</dbReference>
<keyword evidence="3" id="KW-0106">Calcium</keyword>
<sequence>MATSTEDNKSNNSSLKSSSSSTTLYLSDMSEVKKVFDRFDTNGDGKISCEELAGVLAALGSDTSAAEVDRMMEEMDSDKDGIVTLAEFADFCSRKVDDDESGSRELHDAFEMYDQDNNGLISASELHLVLSRLGEKCSVEDCTMMIQSVDADGDGNVSFEEFRRMMTTKSSSSSVI</sequence>
<dbReference type="InterPro" id="IPR002048">
    <property type="entry name" value="EF_hand_dom"/>
</dbReference>
<feature type="domain" description="EF-hand" evidence="5">
    <location>
        <begin position="63"/>
        <end position="98"/>
    </location>
</feature>
<evidence type="ECO:0000256" key="1">
    <source>
        <dbReference type="ARBA" id="ARBA00022723"/>
    </source>
</evidence>
<feature type="domain" description="EF-hand" evidence="5">
    <location>
        <begin position="101"/>
        <end position="136"/>
    </location>
</feature>
<dbReference type="EMBL" id="JBDFQZ010000001">
    <property type="protein sequence ID" value="KAK9758384.1"/>
    <property type="molecule type" value="Genomic_DNA"/>
</dbReference>
<accession>A0AAW1NJ47</accession>
<dbReference type="Proteomes" id="UP001443914">
    <property type="component" value="Unassembled WGS sequence"/>
</dbReference>
<dbReference type="SMART" id="SM00054">
    <property type="entry name" value="EFh"/>
    <property type="match status" value="4"/>
</dbReference>
<feature type="region of interest" description="Disordered" evidence="4">
    <location>
        <begin position="1"/>
        <end position="24"/>
    </location>
</feature>
<feature type="compositionally biased region" description="Low complexity" evidence="4">
    <location>
        <begin position="10"/>
        <end position="24"/>
    </location>
</feature>
<name>A0AAW1NJ47_SAPOF</name>
<dbReference type="PANTHER" id="PTHR10891">
    <property type="entry name" value="EF-HAND CALCIUM-BINDING DOMAIN CONTAINING PROTEIN"/>
    <property type="match status" value="1"/>
</dbReference>
<proteinExistence type="predicted"/>
<dbReference type="PROSITE" id="PS50222">
    <property type="entry name" value="EF_HAND_2"/>
    <property type="match status" value="4"/>
</dbReference>
<evidence type="ECO:0000256" key="2">
    <source>
        <dbReference type="ARBA" id="ARBA00022737"/>
    </source>
</evidence>
<evidence type="ECO:0000313" key="7">
    <source>
        <dbReference type="Proteomes" id="UP001443914"/>
    </source>
</evidence>
<dbReference type="PROSITE" id="PS00018">
    <property type="entry name" value="EF_HAND_1"/>
    <property type="match status" value="4"/>
</dbReference>
<keyword evidence="7" id="KW-1185">Reference proteome</keyword>
<evidence type="ECO:0000259" key="5">
    <source>
        <dbReference type="PROSITE" id="PS50222"/>
    </source>
</evidence>
<keyword evidence="1" id="KW-0479">Metal-binding</keyword>
<gene>
    <name evidence="6" type="ORF">RND81_01G226200</name>
</gene>
<evidence type="ECO:0000313" key="6">
    <source>
        <dbReference type="EMBL" id="KAK9758384.1"/>
    </source>
</evidence>
<protein>
    <recommendedName>
        <fullName evidence="5">EF-hand domain-containing protein</fullName>
    </recommendedName>
</protein>
<feature type="domain" description="EF-hand" evidence="5">
    <location>
        <begin position="137"/>
        <end position="172"/>
    </location>
</feature>
<keyword evidence="2" id="KW-0677">Repeat</keyword>
<dbReference type="Pfam" id="PF13499">
    <property type="entry name" value="EF-hand_7"/>
    <property type="match status" value="2"/>
</dbReference>